<dbReference type="InterPro" id="IPR004408">
    <property type="entry name" value="Biotin_CoA_COase_ligase"/>
</dbReference>
<dbReference type="NCBIfam" id="TIGR00121">
    <property type="entry name" value="birA_ligase"/>
    <property type="match status" value="1"/>
</dbReference>
<dbReference type="EMBL" id="UINC01003025">
    <property type="protein sequence ID" value="SVA02639.1"/>
    <property type="molecule type" value="Genomic_DNA"/>
</dbReference>
<keyword evidence="1" id="KW-0436">Ligase</keyword>
<organism evidence="3">
    <name type="scientific">marine metagenome</name>
    <dbReference type="NCBI Taxonomy" id="408172"/>
    <lineage>
        <taxon>unclassified sequences</taxon>
        <taxon>metagenomes</taxon>
        <taxon>ecological metagenomes</taxon>
    </lineage>
</organism>
<dbReference type="Pfam" id="PF03099">
    <property type="entry name" value="BPL_LplA_LipB"/>
    <property type="match status" value="1"/>
</dbReference>
<gene>
    <name evidence="3" type="ORF">METZ01_LOCUS55493</name>
</gene>
<dbReference type="PROSITE" id="PS51733">
    <property type="entry name" value="BPL_LPL_CATALYTIC"/>
    <property type="match status" value="1"/>
</dbReference>
<sequence length="261" mass="28749">MDKQIIQDTLTVHALSCIDDVQVFDELDSTNLESLRQIKSRKPATRLIVAKAQSAGRGRRGRCWLSPSGSGIYLSLTRSFESIETIQSLSLISAISVLNALESAGVSGLHLKWPNDVLFEEQKLAGVLLELHIGSATNDVVFGIGINLSLSDEEKRSIGRPVTDVRSIIGHRPDDSIMAAEIANLLMENILIFEDQGFRPFSEVWNSYDCCVNQDIVIQAGNAWKVGKSMGVDESGALILQLWNRRELITGGEIFPSLRKI</sequence>
<dbReference type="InterPro" id="IPR004143">
    <property type="entry name" value="BPL_LPL_catalytic"/>
</dbReference>
<dbReference type="GO" id="GO:0005737">
    <property type="term" value="C:cytoplasm"/>
    <property type="evidence" value="ECO:0007669"/>
    <property type="project" value="TreeGrafter"/>
</dbReference>
<dbReference type="InterPro" id="IPR045864">
    <property type="entry name" value="aa-tRNA-synth_II/BPL/LPL"/>
</dbReference>
<evidence type="ECO:0000259" key="2">
    <source>
        <dbReference type="PROSITE" id="PS51733"/>
    </source>
</evidence>
<evidence type="ECO:0000313" key="3">
    <source>
        <dbReference type="EMBL" id="SVA02639.1"/>
    </source>
</evidence>
<dbReference type="SUPFAM" id="SSF50037">
    <property type="entry name" value="C-terminal domain of transcriptional repressors"/>
    <property type="match status" value="1"/>
</dbReference>
<dbReference type="Gene3D" id="2.30.30.100">
    <property type="match status" value="1"/>
</dbReference>
<proteinExistence type="predicted"/>
<dbReference type="GO" id="GO:0004077">
    <property type="term" value="F:biotin--[biotin carboxyl-carrier protein] ligase activity"/>
    <property type="evidence" value="ECO:0007669"/>
    <property type="project" value="InterPro"/>
</dbReference>
<dbReference type="InterPro" id="IPR008988">
    <property type="entry name" value="Transcriptional_repressor_C"/>
</dbReference>
<dbReference type="PANTHER" id="PTHR12835:SF5">
    <property type="entry name" value="BIOTIN--PROTEIN LIGASE"/>
    <property type="match status" value="1"/>
</dbReference>
<accession>A0A381SGM6</accession>
<dbReference type="CDD" id="cd16442">
    <property type="entry name" value="BPL"/>
    <property type="match status" value="1"/>
</dbReference>
<reference evidence="3" key="1">
    <citation type="submission" date="2018-05" db="EMBL/GenBank/DDBJ databases">
        <authorList>
            <person name="Lanie J.A."/>
            <person name="Ng W.-L."/>
            <person name="Kazmierczak K.M."/>
            <person name="Andrzejewski T.M."/>
            <person name="Davidsen T.M."/>
            <person name="Wayne K.J."/>
            <person name="Tettelin H."/>
            <person name="Glass J.I."/>
            <person name="Rusch D."/>
            <person name="Podicherti R."/>
            <person name="Tsui H.-C.T."/>
            <person name="Winkler M.E."/>
        </authorList>
    </citation>
    <scope>NUCLEOTIDE SEQUENCE</scope>
</reference>
<evidence type="ECO:0000256" key="1">
    <source>
        <dbReference type="ARBA" id="ARBA00022598"/>
    </source>
</evidence>
<dbReference type="SUPFAM" id="SSF55681">
    <property type="entry name" value="Class II aaRS and biotin synthetases"/>
    <property type="match status" value="1"/>
</dbReference>
<dbReference type="PANTHER" id="PTHR12835">
    <property type="entry name" value="BIOTIN PROTEIN LIGASE"/>
    <property type="match status" value="1"/>
</dbReference>
<name>A0A381SGM6_9ZZZZ</name>
<feature type="domain" description="BPL/LPL catalytic" evidence="2">
    <location>
        <begin position="16"/>
        <end position="198"/>
    </location>
</feature>
<dbReference type="Gene3D" id="3.30.930.10">
    <property type="entry name" value="Bira Bifunctional Protein, Domain 2"/>
    <property type="match status" value="1"/>
</dbReference>
<dbReference type="AlphaFoldDB" id="A0A381SGM6"/>
<protein>
    <recommendedName>
        <fullName evidence="2">BPL/LPL catalytic domain-containing protein</fullName>
    </recommendedName>
</protein>